<accession>A0ACB8R8B0</accession>
<reference evidence="1" key="1">
    <citation type="submission" date="2021-02" db="EMBL/GenBank/DDBJ databases">
        <authorList>
            <consortium name="DOE Joint Genome Institute"/>
            <person name="Ahrendt S."/>
            <person name="Looney B.P."/>
            <person name="Miyauchi S."/>
            <person name="Morin E."/>
            <person name="Drula E."/>
            <person name="Courty P.E."/>
            <person name="Chicoki N."/>
            <person name="Fauchery L."/>
            <person name="Kohler A."/>
            <person name="Kuo A."/>
            <person name="Labutti K."/>
            <person name="Pangilinan J."/>
            <person name="Lipzen A."/>
            <person name="Riley R."/>
            <person name="Andreopoulos W."/>
            <person name="He G."/>
            <person name="Johnson J."/>
            <person name="Barry K.W."/>
            <person name="Grigoriev I.V."/>
            <person name="Nagy L."/>
            <person name="Hibbett D."/>
            <person name="Henrissat B."/>
            <person name="Matheny P.B."/>
            <person name="Labbe J."/>
            <person name="Martin F."/>
        </authorList>
    </citation>
    <scope>NUCLEOTIDE SEQUENCE</scope>
    <source>
        <strain evidence="1">FP105234-sp</strain>
    </source>
</reference>
<dbReference type="Proteomes" id="UP000814033">
    <property type="component" value="Unassembled WGS sequence"/>
</dbReference>
<protein>
    <submittedName>
        <fullName evidence="1">Uncharacterized protein</fullName>
    </submittedName>
</protein>
<comment type="caution">
    <text evidence="1">The sequence shown here is derived from an EMBL/GenBank/DDBJ whole genome shotgun (WGS) entry which is preliminary data.</text>
</comment>
<keyword evidence="2" id="KW-1185">Reference proteome</keyword>
<proteinExistence type="predicted"/>
<evidence type="ECO:0000313" key="1">
    <source>
        <dbReference type="EMBL" id="KAI0040354.1"/>
    </source>
</evidence>
<organism evidence="1 2">
    <name type="scientific">Auriscalpium vulgare</name>
    <dbReference type="NCBI Taxonomy" id="40419"/>
    <lineage>
        <taxon>Eukaryota</taxon>
        <taxon>Fungi</taxon>
        <taxon>Dikarya</taxon>
        <taxon>Basidiomycota</taxon>
        <taxon>Agaricomycotina</taxon>
        <taxon>Agaricomycetes</taxon>
        <taxon>Russulales</taxon>
        <taxon>Auriscalpiaceae</taxon>
        <taxon>Auriscalpium</taxon>
    </lineage>
</organism>
<name>A0ACB8R8B0_9AGAM</name>
<dbReference type="EMBL" id="MU276203">
    <property type="protein sequence ID" value="KAI0040354.1"/>
    <property type="molecule type" value="Genomic_DNA"/>
</dbReference>
<sequence length="289" mass="31288">MADLRASLACPPVPRLHEGPPHRSNGRRSACSPVPRPPAYLPAPPTAGLPVLRALLVDPAIDAVTVLARRPLPQWLKLPSTGKQTHPKLTTVADFNFRDYSPELRSSIGVHDACIWALGTTTRGVSDATYTEITVGYLEAFLDALKSAQVGSRQNPFRIVFVSGNGADPTETSGVLFARVKGIAENRLLEASIMSDRAIKPIIMRPAHFAPAPADAVHQRSTAARYSDIFLGTTLGLLYPRGTISTHDLAQFAVGGVKGLWDAREDSVFESWEMKKLVRENAKANKAHS</sequence>
<gene>
    <name evidence="1" type="ORF">FA95DRAFT_1549840</name>
</gene>
<evidence type="ECO:0000313" key="2">
    <source>
        <dbReference type="Proteomes" id="UP000814033"/>
    </source>
</evidence>
<reference evidence="1" key="2">
    <citation type="journal article" date="2022" name="New Phytol.">
        <title>Evolutionary transition to the ectomycorrhizal habit in the genomes of a hyperdiverse lineage of mushroom-forming fungi.</title>
        <authorList>
            <person name="Looney B."/>
            <person name="Miyauchi S."/>
            <person name="Morin E."/>
            <person name="Drula E."/>
            <person name="Courty P.E."/>
            <person name="Kohler A."/>
            <person name="Kuo A."/>
            <person name="LaButti K."/>
            <person name="Pangilinan J."/>
            <person name="Lipzen A."/>
            <person name="Riley R."/>
            <person name="Andreopoulos W."/>
            <person name="He G."/>
            <person name="Johnson J."/>
            <person name="Nolan M."/>
            <person name="Tritt A."/>
            <person name="Barry K.W."/>
            <person name="Grigoriev I.V."/>
            <person name="Nagy L.G."/>
            <person name="Hibbett D."/>
            <person name="Henrissat B."/>
            <person name="Matheny P.B."/>
            <person name="Labbe J."/>
            <person name="Martin F.M."/>
        </authorList>
    </citation>
    <scope>NUCLEOTIDE SEQUENCE</scope>
    <source>
        <strain evidence="1">FP105234-sp</strain>
    </source>
</reference>